<protein>
    <submittedName>
        <fullName evidence="4">N-acetylmuramoyl-L-alanine amidase</fullName>
    </submittedName>
</protein>
<feature type="domain" description="Cell wall hydrolase SleB" evidence="3">
    <location>
        <begin position="135"/>
        <end position="237"/>
    </location>
</feature>
<dbReference type="InterPro" id="IPR011105">
    <property type="entry name" value="Cell_wall_hydrolase_SleB"/>
</dbReference>
<organism evidence="4 5">
    <name type="scientific">Garciella nitratireducens DSM 15102</name>
    <dbReference type="NCBI Taxonomy" id="1121911"/>
    <lineage>
        <taxon>Bacteria</taxon>
        <taxon>Bacillati</taxon>
        <taxon>Bacillota</taxon>
        <taxon>Clostridia</taxon>
        <taxon>Eubacteriales</taxon>
        <taxon>Eubacteriaceae</taxon>
        <taxon>Garciella</taxon>
    </lineage>
</organism>
<dbReference type="Gene3D" id="6.20.240.60">
    <property type="match status" value="1"/>
</dbReference>
<evidence type="ECO:0000259" key="3">
    <source>
        <dbReference type="Pfam" id="PF07486"/>
    </source>
</evidence>
<sequence length="238" mass="26348">MKKKNILAITLIFVLLFLSTTGVAASETGRTLKYADRGEDVVKLQQTLNQMGYYNYYIDGIYGKITERAVINFQIDHNIRIDGIAGTQTQSTLYSIPNTISSRGTTTRGTATTKNYDSNDIYWLARIIHAEAQAEPYEGKVAIGNVILNRVNSSAFPNTIYNVIFEYYGNIPQFSPVADGTIYNTPSPESIQAAKDAINGARPVGNATYFFNPNKAAGSWIVKNKAYVTRIGGHVFYQ</sequence>
<dbReference type="Gene3D" id="1.10.101.10">
    <property type="entry name" value="PGBD-like superfamily/PGBD"/>
    <property type="match status" value="1"/>
</dbReference>
<evidence type="ECO:0000313" key="4">
    <source>
        <dbReference type="EMBL" id="SJZ43569.1"/>
    </source>
</evidence>
<dbReference type="RefSeq" id="WP_087678040.1">
    <property type="nucleotide sequence ID" value="NZ_FUWV01000002.1"/>
</dbReference>
<keyword evidence="5" id="KW-1185">Reference proteome</keyword>
<dbReference type="InterPro" id="IPR036365">
    <property type="entry name" value="PGBD-like_sf"/>
</dbReference>
<proteinExistence type="predicted"/>
<dbReference type="OrthoDB" id="9785345at2"/>
<accession>A0A1T4KMF2</accession>
<dbReference type="Proteomes" id="UP000196365">
    <property type="component" value="Unassembled WGS sequence"/>
</dbReference>
<dbReference type="SUPFAM" id="SSF47090">
    <property type="entry name" value="PGBD-like"/>
    <property type="match status" value="1"/>
</dbReference>
<dbReference type="GO" id="GO:0016787">
    <property type="term" value="F:hydrolase activity"/>
    <property type="evidence" value="ECO:0007669"/>
    <property type="project" value="InterPro"/>
</dbReference>
<reference evidence="4 5" key="1">
    <citation type="submission" date="2017-02" db="EMBL/GenBank/DDBJ databases">
        <authorList>
            <person name="Peterson S.W."/>
        </authorList>
    </citation>
    <scope>NUCLEOTIDE SEQUENCE [LARGE SCALE GENOMIC DNA]</scope>
    <source>
        <strain evidence="4 5">DSM 15102</strain>
    </source>
</reference>
<dbReference type="EMBL" id="FUWV01000002">
    <property type="protein sequence ID" value="SJZ43569.1"/>
    <property type="molecule type" value="Genomic_DNA"/>
</dbReference>
<dbReference type="Pfam" id="PF01471">
    <property type="entry name" value="PG_binding_1"/>
    <property type="match status" value="1"/>
</dbReference>
<dbReference type="InterPro" id="IPR036366">
    <property type="entry name" value="PGBDSf"/>
</dbReference>
<dbReference type="Pfam" id="PF07486">
    <property type="entry name" value="Hydrolase_2"/>
    <property type="match status" value="1"/>
</dbReference>
<dbReference type="InterPro" id="IPR042047">
    <property type="entry name" value="SleB_dom1"/>
</dbReference>
<name>A0A1T4KMF2_9FIRM</name>
<evidence type="ECO:0000313" key="5">
    <source>
        <dbReference type="Proteomes" id="UP000196365"/>
    </source>
</evidence>
<feature type="signal peptide" evidence="1">
    <location>
        <begin position="1"/>
        <end position="24"/>
    </location>
</feature>
<dbReference type="AlphaFoldDB" id="A0A1T4KMF2"/>
<feature type="chain" id="PRO_5038748796" evidence="1">
    <location>
        <begin position="25"/>
        <end position="238"/>
    </location>
</feature>
<feature type="domain" description="Peptidoglycan binding-like" evidence="2">
    <location>
        <begin position="37"/>
        <end position="91"/>
    </location>
</feature>
<gene>
    <name evidence="4" type="ORF">SAMN02745973_00609</name>
</gene>
<evidence type="ECO:0000259" key="2">
    <source>
        <dbReference type="Pfam" id="PF01471"/>
    </source>
</evidence>
<evidence type="ECO:0000256" key="1">
    <source>
        <dbReference type="SAM" id="SignalP"/>
    </source>
</evidence>
<dbReference type="InterPro" id="IPR002477">
    <property type="entry name" value="Peptidoglycan-bd-like"/>
</dbReference>
<dbReference type="Gene3D" id="1.10.10.2520">
    <property type="entry name" value="Cell wall hydrolase SleB, domain 1"/>
    <property type="match status" value="1"/>
</dbReference>
<keyword evidence="1" id="KW-0732">Signal</keyword>